<dbReference type="Pfam" id="PF07679">
    <property type="entry name" value="I-set"/>
    <property type="match status" value="3"/>
</dbReference>
<dbReference type="PANTHER" id="PTHR47633">
    <property type="entry name" value="IMMUNOGLOBULIN"/>
    <property type="match status" value="1"/>
</dbReference>
<dbReference type="InterPro" id="IPR036179">
    <property type="entry name" value="Ig-like_dom_sf"/>
</dbReference>
<organism evidence="2 3">
    <name type="scientific">Erpetoichthys calabaricus</name>
    <name type="common">Rope fish</name>
    <name type="synonym">Calamoichthys calabaricus</name>
    <dbReference type="NCBI Taxonomy" id="27687"/>
    <lineage>
        <taxon>Eukaryota</taxon>
        <taxon>Metazoa</taxon>
        <taxon>Chordata</taxon>
        <taxon>Craniata</taxon>
        <taxon>Vertebrata</taxon>
        <taxon>Euteleostomi</taxon>
        <taxon>Actinopterygii</taxon>
        <taxon>Polypteriformes</taxon>
        <taxon>Polypteridae</taxon>
        <taxon>Erpetoichthys</taxon>
    </lineage>
</organism>
<dbReference type="Proteomes" id="UP000694620">
    <property type="component" value="Chromosome 8"/>
</dbReference>
<proteinExistence type="predicted"/>
<sequence length="376" mass="42262">EFRILKITYEEIITEDGEEMILDVAGSVEPGFQQVLKSYRILEGMSATFHCKVSGHPLPKISWFKDGRRIMPGGRYQIEVLQDGRASLRIPVVLPEDEGVYSVFACNFSGSRVCSGKLYVEPSTPTGAPQYMAEPEAKFGPVHFECRLTPIGDPAMVVEWLHDGKPLAAANRLRMVNEFGYCSLDYEVAYSRDSGVITCRATNKHGVDQTSATLIVKDEKSLVEESQVYEGEIARYRCRVTGYPQPKVNWYLNGQLIRKSKRFRLRYDGIYYLEIVDCKSYDSGEVKVTAENPEAVVEHTVKLEVQQKEDFRSVLRRAPEPKVEAPTEHGRVSFDVVKADKPHEGAQHTALWSVCVEGELGGCDASSPHMLRFANI</sequence>
<feature type="domain" description="Ig-like" evidence="1">
    <location>
        <begin position="129"/>
        <end position="215"/>
    </location>
</feature>
<name>A0A8C4S640_ERPCA</name>
<dbReference type="GeneTree" id="ENSGT01110000267173"/>
<evidence type="ECO:0000313" key="2">
    <source>
        <dbReference type="Ensembl" id="ENSECRP00000012116.1"/>
    </source>
</evidence>
<accession>A0A8C4S640</accession>
<reference evidence="2" key="3">
    <citation type="submission" date="2025-09" db="UniProtKB">
        <authorList>
            <consortium name="Ensembl"/>
        </authorList>
    </citation>
    <scope>IDENTIFICATION</scope>
</reference>
<keyword evidence="3" id="KW-1185">Reference proteome</keyword>
<protein>
    <recommendedName>
        <fullName evidence="1">Ig-like domain-containing protein</fullName>
    </recommendedName>
</protein>
<dbReference type="InterPro" id="IPR013783">
    <property type="entry name" value="Ig-like_fold"/>
</dbReference>
<reference evidence="2" key="1">
    <citation type="submission" date="2021-06" db="EMBL/GenBank/DDBJ databases">
        <authorList>
            <consortium name="Wellcome Sanger Institute Data Sharing"/>
        </authorList>
    </citation>
    <scope>NUCLEOTIDE SEQUENCE [LARGE SCALE GENOMIC DNA]</scope>
</reference>
<dbReference type="SMART" id="SM00409">
    <property type="entry name" value="IG"/>
    <property type="match status" value="3"/>
</dbReference>
<dbReference type="FunFam" id="2.60.40.10:FF:000697">
    <property type="entry name" value="titin isoform X1"/>
    <property type="match status" value="1"/>
</dbReference>
<evidence type="ECO:0000313" key="3">
    <source>
        <dbReference type="Proteomes" id="UP000694620"/>
    </source>
</evidence>
<evidence type="ECO:0000259" key="1">
    <source>
        <dbReference type="PROSITE" id="PS50835"/>
    </source>
</evidence>
<dbReference type="SUPFAM" id="SSF48726">
    <property type="entry name" value="Immunoglobulin"/>
    <property type="match status" value="3"/>
</dbReference>
<dbReference type="InterPro" id="IPR003599">
    <property type="entry name" value="Ig_sub"/>
</dbReference>
<dbReference type="InterPro" id="IPR013098">
    <property type="entry name" value="Ig_I-set"/>
</dbReference>
<dbReference type="Ensembl" id="ENSECRT00000012314.1">
    <property type="protein sequence ID" value="ENSECRP00000012116.1"/>
    <property type="gene ID" value="ENSECRG00000008068.1"/>
</dbReference>
<feature type="domain" description="Ig-like" evidence="1">
    <location>
        <begin position="219"/>
        <end position="304"/>
    </location>
</feature>
<dbReference type="FunFam" id="2.60.40.10:FF:001430">
    <property type="entry name" value="titin isoform X1"/>
    <property type="match status" value="1"/>
</dbReference>
<dbReference type="Gene3D" id="2.60.40.10">
    <property type="entry name" value="Immunoglobulins"/>
    <property type="match status" value="3"/>
</dbReference>
<dbReference type="InterPro" id="IPR007110">
    <property type="entry name" value="Ig-like_dom"/>
</dbReference>
<dbReference type="SMART" id="SM00408">
    <property type="entry name" value="IGc2"/>
    <property type="match status" value="3"/>
</dbReference>
<reference evidence="2" key="2">
    <citation type="submission" date="2025-08" db="UniProtKB">
        <authorList>
            <consortium name="Ensembl"/>
        </authorList>
    </citation>
    <scope>IDENTIFICATION</scope>
</reference>
<dbReference type="AlphaFoldDB" id="A0A8C4S640"/>
<dbReference type="FunFam" id="2.60.40.10:FF:000659">
    <property type="entry name" value="titin isoform X1"/>
    <property type="match status" value="1"/>
</dbReference>
<dbReference type="PROSITE" id="PS50835">
    <property type="entry name" value="IG_LIKE"/>
    <property type="match status" value="3"/>
</dbReference>
<dbReference type="InterPro" id="IPR003598">
    <property type="entry name" value="Ig_sub2"/>
</dbReference>
<feature type="domain" description="Ig-like" evidence="1">
    <location>
        <begin position="30"/>
        <end position="102"/>
    </location>
</feature>